<accession>A0A1V0BJ13</accession>
<evidence type="ECO:0000256" key="4">
    <source>
        <dbReference type="ARBA" id="ARBA00022692"/>
    </source>
</evidence>
<accession>A0A0W7Z202</accession>
<dbReference type="GeneID" id="83039679"/>
<dbReference type="RefSeq" id="WP_054066557.1">
    <property type="nucleotide sequence ID" value="NZ_CAUCIF010000001.1"/>
</dbReference>
<dbReference type="STRING" id="225992.B5M06_10135"/>
<evidence type="ECO:0000256" key="1">
    <source>
        <dbReference type="ARBA" id="ARBA00004141"/>
    </source>
</evidence>
<dbReference type="KEGG" id="cke:B5M06_10135"/>
<feature type="transmembrane region" description="Helical" evidence="7">
    <location>
        <begin position="44"/>
        <end position="68"/>
    </location>
</feature>
<evidence type="ECO:0000313" key="12">
    <source>
        <dbReference type="Proteomes" id="UP000242792"/>
    </source>
</evidence>
<dbReference type="NCBIfam" id="TIGR00540">
    <property type="entry name" value="TPR_hemY_coli"/>
    <property type="match status" value="1"/>
</dbReference>
<keyword evidence="5 7" id="KW-1133">Transmembrane helix</keyword>
<evidence type="ECO:0000313" key="10">
    <source>
        <dbReference type="EMBL" id="KUF41246.1"/>
    </source>
</evidence>
<evidence type="ECO:0000256" key="7">
    <source>
        <dbReference type="SAM" id="Phobius"/>
    </source>
</evidence>
<evidence type="ECO:0000259" key="8">
    <source>
        <dbReference type="Pfam" id="PF07219"/>
    </source>
</evidence>
<gene>
    <name evidence="10" type="ORF">AS359_08710</name>
    <name evidence="9" type="ORF">B5M06_10135</name>
</gene>
<protein>
    <submittedName>
        <fullName evidence="10">Heme biosynthesis protein HemY</fullName>
    </submittedName>
</protein>
<evidence type="ECO:0000313" key="9">
    <source>
        <dbReference type="EMBL" id="AQZ99900.1"/>
    </source>
</evidence>
<organism evidence="10 11">
    <name type="scientific">Comamonas kerstersii</name>
    <dbReference type="NCBI Taxonomy" id="225992"/>
    <lineage>
        <taxon>Bacteria</taxon>
        <taxon>Pseudomonadati</taxon>
        <taxon>Pseudomonadota</taxon>
        <taxon>Betaproteobacteria</taxon>
        <taxon>Burkholderiales</taxon>
        <taxon>Comamonadaceae</taxon>
        <taxon>Comamonas</taxon>
    </lineage>
</organism>
<keyword evidence="6 7" id="KW-0472">Membrane</keyword>
<dbReference type="GO" id="GO:0042168">
    <property type="term" value="P:heme metabolic process"/>
    <property type="evidence" value="ECO:0007669"/>
    <property type="project" value="InterPro"/>
</dbReference>
<feature type="domain" description="HemY N-terminal" evidence="8">
    <location>
        <begin position="26"/>
        <end position="116"/>
    </location>
</feature>
<name>A0A0W7Z202_9BURK</name>
<keyword evidence="11" id="KW-1185">Reference proteome</keyword>
<dbReference type="InterPro" id="IPR005254">
    <property type="entry name" value="Heme_biosyn_assoc_TPR_pro"/>
</dbReference>
<dbReference type="AlphaFoldDB" id="A0A0W7Z202"/>
<keyword evidence="3" id="KW-1003">Cell membrane</keyword>
<dbReference type="InterPro" id="IPR010817">
    <property type="entry name" value="HemY_N"/>
</dbReference>
<dbReference type="Pfam" id="PF07219">
    <property type="entry name" value="HemY_N"/>
    <property type="match status" value="1"/>
</dbReference>
<evidence type="ECO:0000256" key="3">
    <source>
        <dbReference type="ARBA" id="ARBA00022475"/>
    </source>
</evidence>
<evidence type="ECO:0000313" key="11">
    <source>
        <dbReference type="Proteomes" id="UP000053300"/>
    </source>
</evidence>
<dbReference type="EMBL" id="LPXH01000025">
    <property type="protein sequence ID" value="KUF41246.1"/>
    <property type="molecule type" value="Genomic_DNA"/>
</dbReference>
<reference evidence="10 11" key="1">
    <citation type="submission" date="2015-12" db="EMBL/GenBank/DDBJ databases">
        <title>Complete genome sequence of a multi-drug resistant strain Acidovorax sp. 12322-1.</title>
        <authorList>
            <person name="Ming D."/>
            <person name="Wang M."/>
            <person name="Hu S."/>
            <person name="Zhou Y."/>
            <person name="Jiang T."/>
        </authorList>
    </citation>
    <scope>NUCLEOTIDE SEQUENCE [LARGE SCALE GENOMIC DNA]</scope>
    <source>
        <strain evidence="10 11">12322-1</strain>
    </source>
</reference>
<proteinExistence type="predicted"/>
<dbReference type="GO" id="GO:0005886">
    <property type="term" value="C:plasma membrane"/>
    <property type="evidence" value="ECO:0007669"/>
    <property type="project" value="UniProtKB-SubCell"/>
</dbReference>
<evidence type="ECO:0000256" key="6">
    <source>
        <dbReference type="ARBA" id="ARBA00023136"/>
    </source>
</evidence>
<dbReference type="Proteomes" id="UP000242792">
    <property type="component" value="Chromosome"/>
</dbReference>
<evidence type="ECO:0000256" key="5">
    <source>
        <dbReference type="ARBA" id="ARBA00022989"/>
    </source>
</evidence>
<dbReference type="Proteomes" id="UP000053300">
    <property type="component" value="Unassembled WGS sequence"/>
</dbReference>
<dbReference type="EMBL" id="CP020121">
    <property type="protein sequence ID" value="AQZ99900.1"/>
    <property type="molecule type" value="Genomic_DNA"/>
</dbReference>
<dbReference type="OrthoDB" id="9151794at2"/>
<sequence length="427" mass="48350">MRAALWFVGLFALAVAIALFAGNNEGMVSLFWSPYRVDISLNMLLLALLATFAIGYAALRAFSALLMLPQNAKRWRQQQKERQMYLAFVESFSHLQAGRYVRASKSAQTLLKLSDELRNEHAKVPQDSTMRAIAHMFAADSAHALRNVEERDRHYAQALEDVPLNGSQQQQEVREGAQMRAARWALDDRDPQEALRRLDQLAPGAKRRTMALRIKLKAGRLAREVQTSLETARLLYKHGGLSTEAASGIVRSLLQEQLHDTHDSAQVQQLWSDLPSVERQDADIVLSFAQRWLHVGGDSTTARSWLLPLWERYVQSPRQMHAGQQQRLFMCLQQALEDLDADWLARIESAQRAAPQDALLQYLAGMACVQRQLWGKGEQLLRQALQRLQEPALRTQSWKALALLAEQREDHAAAAHAWREAALQQTA</sequence>
<comment type="subcellular location">
    <subcellularLocation>
        <location evidence="2">Cell membrane</location>
    </subcellularLocation>
    <subcellularLocation>
        <location evidence="1">Membrane</location>
        <topology evidence="1">Multi-pass membrane protein</topology>
    </subcellularLocation>
</comment>
<keyword evidence="4 7" id="KW-0812">Transmembrane</keyword>
<evidence type="ECO:0000256" key="2">
    <source>
        <dbReference type="ARBA" id="ARBA00004236"/>
    </source>
</evidence>
<reference evidence="9 12" key="2">
    <citation type="submission" date="2017-03" db="EMBL/GenBank/DDBJ databases">
        <title>Rapid Whole Genome Sequencing of Comamonas kerstersii Causing Continuous ambulatory Peritoneal Dialysis-Associated Peritonitis.</title>
        <authorList>
            <person name="Zheng B."/>
        </authorList>
    </citation>
    <scope>NUCLEOTIDE SEQUENCE [LARGE SCALE GENOMIC DNA]</scope>
    <source>
        <strain evidence="9 12">8943</strain>
    </source>
</reference>